<sequence>MNKRMLKAVFRFVSLTAISIGVVMSPVQLAAQELARSPISLTSDVKIERVEVGPNGREIVKLFTPNDIVVVPGDKVLFTLQVQNSGVEPVPGFVATNPMPAPVRFTSATESWADVSVDGGLTWGKLANLKVKTKDAAGTAEVERAAGPEDVTHVRWVFVDPIAAGAKKTISYRGVVK</sequence>
<organism evidence="2 3">
    <name type="scientific">Sphingorhabdus contaminans</name>
    <dbReference type="NCBI Taxonomy" id="1343899"/>
    <lineage>
        <taxon>Bacteria</taxon>
        <taxon>Pseudomonadati</taxon>
        <taxon>Pseudomonadota</taxon>
        <taxon>Alphaproteobacteria</taxon>
        <taxon>Sphingomonadales</taxon>
        <taxon>Sphingomonadaceae</taxon>
        <taxon>Sphingorhabdus</taxon>
    </lineage>
</organism>
<dbReference type="OrthoDB" id="7428387at2"/>
<evidence type="ECO:0000313" key="3">
    <source>
        <dbReference type="Proteomes" id="UP000320160"/>
    </source>
</evidence>
<accession>A0A553WJQ3</accession>
<protein>
    <submittedName>
        <fullName evidence="2">DUF11 domain-containing protein</fullName>
    </submittedName>
</protein>
<dbReference type="NCBIfam" id="TIGR01451">
    <property type="entry name" value="B_ant_repeat"/>
    <property type="match status" value="1"/>
</dbReference>
<dbReference type="Proteomes" id="UP000320160">
    <property type="component" value="Unassembled WGS sequence"/>
</dbReference>
<dbReference type="InterPro" id="IPR047589">
    <property type="entry name" value="DUF11_rpt"/>
</dbReference>
<keyword evidence="3" id="KW-1185">Reference proteome</keyword>
<feature type="domain" description="DUF11" evidence="1">
    <location>
        <begin position="66"/>
        <end position="133"/>
    </location>
</feature>
<proteinExistence type="predicted"/>
<reference evidence="2 3" key="1">
    <citation type="submission" date="2019-07" db="EMBL/GenBank/DDBJ databases">
        <authorList>
            <person name="Park M."/>
        </authorList>
    </citation>
    <scope>NUCLEOTIDE SEQUENCE [LARGE SCALE GENOMIC DNA]</scope>
    <source>
        <strain evidence="2 3">KCTC32445</strain>
    </source>
</reference>
<evidence type="ECO:0000259" key="1">
    <source>
        <dbReference type="Pfam" id="PF01345"/>
    </source>
</evidence>
<gene>
    <name evidence="2" type="ORF">FOM92_05665</name>
</gene>
<dbReference type="InterPro" id="IPR001434">
    <property type="entry name" value="OmcB-like_DUF11"/>
</dbReference>
<dbReference type="Pfam" id="PF01345">
    <property type="entry name" value="DUF11"/>
    <property type="match status" value="1"/>
</dbReference>
<evidence type="ECO:0000313" key="2">
    <source>
        <dbReference type="EMBL" id="TSB04884.1"/>
    </source>
</evidence>
<dbReference type="AlphaFoldDB" id="A0A553WJQ3"/>
<dbReference type="EMBL" id="VKKU01000001">
    <property type="protein sequence ID" value="TSB04884.1"/>
    <property type="molecule type" value="Genomic_DNA"/>
</dbReference>
<comment type="caution">
    <text evidence="2">The sequence shown here is derived from an EMBL/GenBank/DDBJ whole genome shotgun (WGS) entry which is preliminary data.</text>
</comment>
<name>A0A553WJQ3_9SPHN</name>